<dbReference type="InterPro" id="IPR052362">
    <property type="entry name" value="HTH-GbsR_regulator"/>
</dbReference>
<name>A0ABX5EBY5_NONUL</name>
<dbReference type="Proteomes" id="UP000239997">
    <property type="component" value="Unassembled WGS sequence"/>
</dbReference>
<dbReference type="Gene3D" id="1.10.10.10">
    <property type="entry name" value="Winged helix-like DNA-binding domain superfamily/Winged helix DNA-binding domain"/>
    <property type="match status" value="1"/>
</dbReference>
<organism evidence="5 6">
    <name type="scientific">Nonlabens ulvanivorans</name>
    <name type="common">Persicivirga ulvanivorans</name>
    <dbReference type="NCBI Taxonomy" id="906888"/>
    <lineage>
        <taxon>Bacteria</taxon>
        <taxon>Pseudomonadati</taxon>
        <taxon>Bacteroidota</taxon>
        <taxon>Flavobacteriia</taxon>
        <taxon>Flavobacteriales</taxon>
        <taxon>Flavobacteriaceae</taxon>
        <taxon>Nonlabens</taxon>
    </lineage>
</organism>
<dbReference type="PANTHER" id="PTHR38465:SF1">
    <property type="entry name" value="HTH-TYPE TRANSCRIPTIONAL REGULATOR MJ1563-RELATED"/>
    <property type="match status" value="1"/>
</dbReference>
<dbReference type="PANTHER" id="PTHR38465">
    <property type="entry name" value="HTH-TYPE TRANSCRIPTIONAL REGULATOR MJ1563-RELATED"/>
    <property type="match status" value="1"/>
</dbReference>
<dbReference type="InterPro" id="IPR036390">
    <property type="entry name" value="WH_DNA-bd_sf"/>
</dbReference>
<protein>
    <recommendedName>
        <fullName evidence="4">HTH-type transcriptional regulator</fullName>
    </recommendedName>
</protein>
<gene>
    <name evidence="5" type="ORF">LY02_00917</name>
</gene>
<proteinExistence type="inferred from homology"/>
<sequence length="173" mass="20130">MYICRMKLEEGKYKFIQAWGSLGSSWGISKSMAQIHALLLSSQDGLSTDEIMEQVQLSRGNVNTNVRELINWRLVRKETVLGERKEFFVAIHDVHTIAQNIMEERKRRELEPVRRLLNELINTKIEGDEKEVAHFQTLLADLADFVHQMENLTNLMTKINNNNYMKKLIKAIS</sequence>
<evidence type="ECO:0000256" key="1">
    <source>
        <dbReference type="ARBA" id="ARBA00023015"/>
    </source>
</evidence>
<comment type="caution">
    <text evidence="5">The sequence shown here is derived from an EMBL/GenBank/DDBJ whole genome shotgun (WGS) entry which is preliminary data.</text>
</comment>
<dbReference type="SUPFAM" id="SSF46785">
    <property type="entry name" value="Winged helix' DNA-binding domain"/>
    <property type="match status" value="1"/>
</dbReference>
<dbReference type="InterPro" id="IPR036388">
    <property type="entry name" value="WH-like_DNA-bd_sf"/>
</dbReference>
<evidence type="ECO:0000313" key="6">
    <source>
        <dbReference type="Proteomes" id="UP000239997"/>
    </source>
</evidence>
<evidence type="ECO:0000256" key="2">
    <source>
        <dbReference type="ARBA" id="ARBA00023125"/>
    </source>
</evidence>
<accession>A0ABX5EBY5</accession>
<comment type="similarity">
    <text evidence="4">Belongs to the GbsR family.</text>
</comment>
<keyword evidence="3 4" id="KW-0804">Transcription</keyword>
<evidence type="ECO:0000256" key="4">
    <source>
        <dbReference type="PIRNR" id="PIRNR006707"/>
    </source>
</evidence>
<evidence type="ECO:0000313" key="5">
    <source>
        <dbReference type="EMBL" id="PRX15694.1"/>
    </source>
</evidence>
<dbReference type="InterPro" id="IPR026282">
    <property type="entry name" value="MJ1563"/>
</dbReference>
<keyword evidence="2 4" id="KW-0238">DNA-binding</keyword>
<dbReference type="GO" id="GO:0003677">
    <property type="term" value="F:DNA binding"/>
    <property type="evidence" value="ECO:0007669"/>
    <property type="project" value="UniProtKB-KW"/>
</dbReference>
<keyword evidence="6" id="KW-1185">Reference proteome</keyword>
<evidence type="ECO:0000256" key="3">
    <source>
        <dbReference type="ARBA" id="ARBA00023163"/>
    </source>
</evidence>
<keyword evidence="1 4" id="KW-0805">Transcription regulation</keyword>
<dbReference type="PIRSF" id="PIRSF006707">
    <property type="entry name" value="MJ1563"/>
    <property type="match status" value="1"/>
</dbReference>
<dbReference type="EMBL" id="PVNA01000001">
    <property type="protein sequence ID" value="PRX15694.1"/>
    <property type="molecule type" value="Genomic_DNA"/>
</dbReference>
<reference evidence="5 6" key="1">
    <citation type="submission" date="2018-03" db="EMBL/GenBank/DDBJ databases">
        <title>Genomic Encyclopedia of Archaeal and Bacterial Type Strains, Phase II (KMG-II): from individual species to whole genera.</title>
        <authorList>
            <person name="Goeker M."/>
        </authorList>
    </citation>
    <scope>NUCLEOTIDE SEQUENCE [LARGE SCALE GENOMIC DNA]</scope>
    <source>
        <strain evidence="5 6">DSM 22727</strain>
    </source>
</reference>